<dbReference type="GO" id="GO:0006508">
    <property type="term" value="P:proteolysis"/>
    <property type="evidence" value="ECO:0007669"/>
    <property type="project" value="UniProtKB-KW"/>
</dbReference>
<keyword evidence="7" id="KW-0862">Zinc</keyword>
<dbReference type="EMBL" id="SEOL01000001">
    <property type="protein sequence ID" value="MBL0848707.1"/>
    <property type="molecule type" value="Genomic_DNA"/>
</dbReference>
<dbReference type="InterPro" id="IPR004387">
    <property type="entry name" value="Pept_M50_Zn"/>
</dbReference>
<keyword evidence="5 11" id="KW-0812">Transmembrane</keyword>
<comment type="similarity">
    <text evidence="3">Belongs to the peptidase M50B family.</text>
</comment>
<evidence type="ECO:0000259" key="12">
    <source>
        <dbReference type="Pfam" id="PF02163"/>
    </source>
</evidence>
<feature type="transmembrane region" description="Helical" evidence="11">
    <location>
        <begin position="274"/>
        <end position="296"/>
    </location>
</feature>
<dbReference type="Proteomes" id="UP000736856">
    <property type="component" value="Unassembled WGS sequence"/>
</dbReference>
<organism evidence="13 14">
    <name type="scientific">Candidatus Liberibacter ctenarytainae</name>
    <dbReference type="NCBI Taxonomy" id="2020335"/>
    <lineage>
        <taxon>Bacteria</taxon>
        <taxon>Pseudomonadati</taxon>
        <taxon>Pseudomonadota</taxon>
        <taxon>Alphaproteobacteria</taxon>
        <taxon>Hyphomicrobiales</taxon>
        <taxon>Rhizobiaceae</taxon>
        <taxon>Liberibacter</taxon>
    </lineage>
</organism>
<feature type="transmembrane region" description="Helical" evidence="11">
    <location>
        <begin position="7"/>
        <end position="23"/>
    </location>
</feature>
<feature type="transmembrane region" description="Helical" evidence="11">
    <location>
        <begin position="94"/>
        <end position="114"/>
    </location>
</feature>
<evidence type="ECO:0000256" key="1">
    <source>
        <dbReference type="ARBA" id="ARBA00001947"/>
    </source>
</evidence>
<comment type="caution">
    <text evidence="13">The sequence shown here is derived from an EMBL/GenBank/DDBJ whole genome shotgun (WGS) entry which is preliminary data.</text>
</comment>
<dbReference type="GO" id="GO:0004222">
    <property type="term" value="F:metalloendopeptidase activity"/>
    <property type="evidence" value="ECO:0007669"/>
    <property type="project" value="InterPro"/>
</dbReference>
<dbReference type="PANTHER" id="PTHR42837:SF2">
    <property type="entry name" value="MEMBRANE METALLOPROTEASE ARASP2, CHLOROPLASTIC-RELATED"/>
    <property type="match status" value="1"/>
</dbReference>
<evidence type="ECO:0000256" key="10">
    <source>
        <dbReference type="ARBA" id="ARBA00023136"/>
    </source>
</evidence>
<keyword evidence="6" id="KW-0378">Hydrolase</keyword>
<dbReference type="PANTHER" id="PTHR42837">
    <property type="entry name" value="REGULATOR OF SIGMA-E PROTEASE RSEP"/>
    <property type="match status" value="1"/>
</dbReference>
<dbReference type="SUPFAM" id="SSF50156">
    <property type="entry name" value="PDZ domain-like"/>
    <property type="match status" value="1"/>
</dbReference>
<keyword evidence="4" id="KW-0645">Protease</keyword>
<dbReference type="GO" id="GO:0016020">
    <property type="term" value="C:membrane"/>
    <property type="evidence" value="ECO:0007669"/>
    <property type="project" value="UniProtKB-SubCell"/>
</dbReference>
<dbReference type="AlphaFoldDB" id="A0A937AJ78"/>
<evidence type="ECO:0000256" key="3">
    <source>
        <dbReference type="ARBA" id="ARBA00007931"/>
    </source>
</evidence>
<evidence type="ECO:0000256" key="8">
    <source>
        <dbReference type="ARBA" id="ARBA00022989"/>
    </source>
</evidence>
<dbReference type="Pfam" id="PF02163">
    <property type="entry name" value="Peptidase_M50"/>
    <property type="match status" value="1"/>
</dbReference>
<accession>A0A937AJ78</accession>
<evidence type="ECO:0000256" key="7">
    <source>
        <dbReference type="ARBA" id="ARBA00022833"/>
    </source>
</evidence>
<comment type="subcellular location">
    <subcellularLocation>
        <location evidence="2">Membrane</location>
        <topology evidence="2">Multi-pass membrane protein</topology>
    </subcellularLocation>
</comment>
<feature type="domain" description="Peptidase M50" evidence="12">
    <location>
        <begin position="13"/>
        <end position="333"/>
    </location>
</feature>
<evidence type="ECO:0000256" key="11">
    <source>
        <dbReference type="SAM" id="Phobius"/>
    </source>
</evidence>
<keyword evidence="9 13" id="KW-0482">Metalloprotease</keyword>
<evidence type="ECO:0000256" key="6">
    <source>
        <dbReference type="ARBA" id="ARBA00022801"/>
    </source>
</evidence>
<evidence type="ECO:0000313" key="13">
    <source>
        <dbReference type="EMBL" id="MBL0848707.1"/>
    </source>
</evidence>
<evidence type="ECO:0000256" key="2">
    <source>
        <dbReference type="ARBA" id="ARBA00004141"/>
    </source>
</evidence>
<name>A0A937AJ78_9HYPH</name>
<evidence type="ECO:0000256" key="9">
    <source>
        <dbReference type="ARBA" id="ARBA00023049"/>
    </source>
</evidence>
<keyword evidence="10 11" id="KW-0472">Membrane</keyword>
<dbReference type="CDD" id="cd06163">
    <property type="entry name" value="S2P-M50_PDZ_RseP-like"/>
    <property type="match status" value="1"/>
</dbReference>
<keyword evidence="8 11" id="KW-1133">Transmembrane helix</keyword>
<protein>
    <submittedName>
        <fullName evidence="13">RIP metalloprotease</fullName>
    </submittedName>
</protein>
<proteinExistence type="inferred from homology"/>
<evidence type="ECO:0000256" key="4">
    <source>
        <dbReference type="ARBA" id="ARBA00022670"/>
    </source>
</evidence>
<sequence length="347" mass="38218">MIALFSEYFFAYVGALCVVVFIHEFGHYIVARCCGVKVLSFAIGLGPEIIGLTSRAGVRWKISLIPLGGYVLFLEDKKDLRSFKSAAPWKRFLIVSAGPLANGILAVFLLVFCYSQSITPRVRTIISGVISGGASADAGVKHGDYIVSIDDIVSYKRESDSKKITHLVKRGQEGGSDLKVIPRIQGVVDQLRIQGQITLSKIAPDYINLQWQWHHRTVAEALSKSLYELGIITQKTLSAFYNLLSGNIKYDQMSGPIGIARIAKKVADQGFGPYIKFIAILSWSIGLINLMPIPILDGGNLVLILLEMIRRKPLEVSAERIVAAIGVFIILTLFVVAMRNDIYGLIY</sequence>
<dbReference type="InterPro" id="IPR036034">
    <property type="entry name" value="PDZ_sf"/>
</dbReference>
<evidence type="ECO:0000313" key="14">
    <source>
        <dbReference type="Proteomes" id="UP000736856"/>
    </source>
</evidence>
<evidence type="ECO:0000256" key="5">
    <source>
        <dbReference type="ARBA" id="ARBA00022692"/>
    </source>
</evidence>
<gene>
    <name evidence="13" type="ORF">EU981_01195</name>
</gene>
<feature type="transmembrane region" description="Helical" evidence="11">
    <location>
        <begin position="316"/>
        <end position="337"/>
    </location>
</feature>
<dbReference type="InterPro" id="IPR008915">
    <property type="entry name" value="Peptidase_M50"/>
</dbReference>
<reference evidence="13" key="1">
    <citation type="submission" date="2019-02" db="EMBL/GenBank/DDBJ databases">
        <title>A novel Candidatus Liberibacter species associated with the New Zealand native fuchsia psyllid, Ctenarytaina fuchsiae.</title>
        <authorList>
            <person name="Thompson S.M."/>
            <person name="Jorgensen N."/>
            <person name="David C."/>
            <person name="Bulman S.R."/>
            <person name="Smith G.R."/>
        </authorList>
    </citation>
    <scope>NUCLEOTIDE SEQUENCE</scope>
    <source>
        <strain evidence="13">Oxford</strain>
    </source>
</reference>
<comment type="cofactor">
    <cofactor evidence="1">
        <name>Zn(2+)</name>
        <dbReference type="ChEBI" id="CHEBI:29105"/>
    </cofactor>
</comment>